<dbReference type="STRING" id="649764.HMPREF0762_00931"/>
<evidence type="ECO:0000259" key="2">
    <source>
        <dbReference type="Pfam" id="PF04961"/>
    </source>
</evidence>
<dbReference type="EMBL" id="ACUX02000006">
    <property type="protein sequence ID" value="EEZ61590.1"/>
    <property type="molecule type" value="Genomic_DNA"/>
</dbReference>
<sequence>MPAIDETFLNELASDAPAPGGGGASAYVGALSAALASMVIAIAGRKRAYESIAGKLQEQTDMLASCREALVGLVEEDAVAFGALAATWKMPKSTPEERVRKSEAQQEALVGACEVPMQIMRICAKVIEIDHDLIGLVDRMILSDVGASVIIALGAMKAAALNVRVNAAYMKDADAAQAYLGEVDDMIRTFEYSAQVVYDFVKDNV</sequence>
<protein>
    <submittedName>
        <fullName evidence="3">Methenyltetrahydrofolate cyclohydrolase</fullName>
    </submittedName>
</protein>
<evidence type="ECO:0000313" key="4">
    <source>
        <dbReference type="Proteomes" id="UP000006001"/>
    </source>
</evidence>
<evidence type="ECO:0000256" key="1">
    <source>
        <dbReference type="SAM" id="Phobius"/>
    </source>
</evidence>
<dbReference type="Pfam" id="PF04961">
    <property type="entry name" value="FTCD_C"/>
    <property type="match status" value="1"/>
</dbReference>
<name>D0WGH7_SLAES</name>
<dbReference type="GO" id="GO:0016787">
    <property type="term" value="F:hydrolase activity"/>
    <property type="evidence" value="ECO:0007669"/>
    <property type="project" value="UniProtKB-KW"/>
</dbReference>
<keyword evidence="1" id="KW-0812">Transmembrane</keyword>
<dbReference type="GeneID" id="85007494"/>
<dbReference type="RefSeq" id="WP_006362187.1">
    <property type="nucleotide sequence ID" value="NZ_GG700630.1"/>
</dbReference>
<keyword evidence="1" id="KW-0472">Membrane</keyword>
<dbReference type="InterPro" id="IPR007044">
    <property type="entry name" value="Cyclodeamin/CycHdrlase"/>
</dbReference>
<proteinExistence type="predicted"/>
<dbReference type="eggNOG" id="COG3404">
    <property type="taxonomic scope" value="Bacteria"/>
</dbReference>
<dbReference type="Gene3D" id="1.20.120.680">
    <property type="entry name" value="Formiminotetrahydrofolate cyclodeaminase monomer, up-and-down helical bundle"/>
    <property type="match status" value="1"/>
</dbReference>
<gene>
    <name evidence="3" type="ORF">HMPREF0762_00931</name>
</gene>
<evidence type="ECO:0000313" key="3">
    <source>
        <dbReference type="EMBL" id="EEZ61590.1"/>
    </source>
</evidence>
<dbReference type="Proteomes" id="UP000006001">
    <property type="component" value="Unassembled WGS sequence"/>
</dbReference>
<keyword evidence="1" id="KW-1133">Transmembrane helix</keyword>
<feature type="domain" description="Cyclodeaminase/cyclohydrolase" evidence="2">
    <location>
        <begin position="6"/>
        <end position="183"/>
    </location>
</feature>
<feature type="transmembrane region" description="Helical" evidence="1">
    <location>
        <begin position="24"/>
        <end position="43"/>
    </location>
</feature>
<reference evidence="3" key="1">
    <citation type="submission" date="2009-10" db="EMBL/GenBank/DDBJ databases">
        <authorList>
            <person name="Weinstock G."/>
            <person name="Sodergren E."/>
            <person name="Clifton S."/>
            <person name="Fulton L."/>
            <person name="Fulton B."/>
            <person name="Courtney L."/>
            <person name="Fronick C."/>
            <person name="Harrison M."/>
            <person name="Strong C."/>
            <person name="Farmer C."/>
            <person name="Delahaunty K."/>
            <person name="Markovic C."/>
            <person name="Hall O."/>
            <person name="Minx P."/>
            <person name="Tomlinson C."/>
            <person name="Mitreva M."/>
            <person name="Nelson J."/>
            <person name="Hou S."/>
            <person name="Wollam A."/>
            <person name="Pepin K.H."/>
            <person name="Johnson M."/>
            <person name="Bhonagiri V."/>
            <person name="Nash W.E."/>
            <person name="Warren W."/>
            <person name="Chinwalla A."/>
            <person name="Mardis E.R."/>
            <person name="Wilson R.K."/>
        </authorList>
    </citation>
    <scope>NUCLEOTIDE SEQUENCE [LARGE SCALE GENOMIC DNA]</scope>
    <source>
        <strain evidence="3">ATCC 700122</strain>
    </source>
</reference>
<accession>D0WGH7</accession>
<dbReference type="SUPFAM" id="SSF101262">
    <property type="entry name" value="Methenyltetrahydrofolate cyclohydrolase-like"/>
    <property type="match status" value="1"/>
</dbReference>
<keyword evidence="4" id="KW-1185">Reference proteome</keyword>
<dbReference type="AlphaFoldDB" id="D0WGH7"/>
<organism evidence="3 4">
    <name type="scientific">Slackia exigua (strain ATCC 700122 / DSM 15923 / CIP 105133 / JCM 11022 / KCTC 5966 / S-7)</name>
    <dbReference type="NCBI Taxonomy" id="649764"/>
    <lineage>
        <taxon>Bacteria</taxon>
        <taxon>Bacillati</taxon>
        <taxon>Actinomycetota</taxon>
        <taxon>Coriobacteriia</taxon>
        <taxon>Eggerthellales</taxon>
        <taxon>Eggerthellaceae</taxon>
        <taxon>Slackia</taxon>
    </lineage>
</organism>
<dbReference type="OrthoDB" id="7959174at2"/>
<dbReference type="InterPro" id="IPR036178">
    <property type="entry name" value="Formintransfe-cycloase-like_sf"/>
</dbReference>
<comment type="caution">
    <text evidence="3">The sequence shown here is derived from an EMBL/GenBank/DDBJ whole genome shotgun (WGS) entry which is preliminary data.</text>
</comment>
<dbReference type="HOGENOM" id="CLU_088419_0_1_11"/>